<evidence type="ECO:0000256" key="2">
    <source>
        <dbReference type="ARBA" id="ARBA00023002"/>
    </source>
</evidence>
<dbReference type="Pfam" id="PF08669">
    <property type="entry name" value="GCV_T_C"/>
    <property type="match status" value="1"/>
</dbReference>
<dbReference type="SUPFAM" id="SSF54373">
    <property type="entry name" value="FAD-linked reductases, C-terminal domain"/>
    <property type="match status" value="1"/>
</dbReference>
<dbReference type="EC" id="1.5.3.19" evidence="8"/>
<feature type="domain" description="GCVT N-terminal" evidence="4">
    <location>
        <begin position="436"/>
        <end position="708"/>
    </location>
</feature>
<dbReference type="InterPro" id="IPR027266">
    <property type="entry name" value="TrmE/GcvT-like"/>
</dbReference>
<dbReference type="EMBL" id="FWFY01000005">
    <property type="protein sequence ID" value="SLN46648.1"/>
    <property type="molecule type" value="Genomic_DNA"/>
</dbReference>
<dbReference type="InterPro" id="IPR028896">
    <property type="entry name" value="GcvT/YgfZ/DmdA"/>
</dbReference>
<feature type="domain" description="FAD dependent oxidoreductase" evidence="3">
    <location>
        <begin position="9"/>
        <end position="377"/>
    </location>
</feature>
<evidence type="ECO:0000313" key="8">
    <source>
        <dbReference type="EMBL" id="SLN46648.1"/>
    </source>
</evidence>
<dbReference type="OrthoDB" id="7156675at2"/>
<reference evidence="8 9" key="1">
    <citation type="submission" date="2017-03" db="EMBL/GenBank/DDBJ databases">
        <authorList>
            <person name="Afonso C.L."/>
            <person name="Miller P.J."/>
            <person name="Scott M.A."/>
            <person name="Spackman E."/>
            <person name="Goraichik I."/>
            <person name="Dimitrov K.M."/>
            <person name="Suarez D.L."/>
            <person name="Swayne D.E."/>
        </authorList>
    </citation>
    <scope>NUCLEOTIDE SEQUENCE [LARGE SCALE GENOMIC DNA]</scope>
    <source>
        <strain evidence="8 9">CECT 8367</strain>
    </source>
</reference>
<dbReference type="InterPro" id="IPR006222">
    <property type="entry name" value="GCVT_N"/>
</dbReference>
<dbReference type="InterPro" id="IPR013977">
    <property type="entry name" value="GcvT_C"/>
</dbReference>
<dbReference type="AlphaFoldDB" id="A0A1X6ZBR1"/>
<evidence type="ECO:0000313" key="9">
    <source>
        <dbReference type="Proteomes" id="UP000193495"/>
    </source>
</evidence>
<keyword evidence="2 8" id="KW-0560">Oxidoreductase</keyword>
<evidence type="ECO:0000256" key="1">
    <source>
        <dbReference type="ARBA" id="ARBA00008609"/>
    </source>
</evidence>
<evidence type="ECO:0000313" key="10">
    <source>
        <dbReference type="Proteomes" id="UP000240624"/>
    </source>
</evidence>
<dbReference type="InterPro" id="IPR036188">
    <property type="entry name" value="FAD/NAD-bd_sf"/>
</dbReference>
<dbReference type="GO" id="GO:0102317">
    <property type="term" value="F:4-methylaminobutyrate oxidase (demethylating) activity"/>
    <property type="evidence" value="ECO:0007669"/>
    <property type="project" value="UniProtKB-EC"/>
</dbReference>
<dbReference type="PANTHER" id="PTHR43757">
    <property type="entry name" value="AMINOMETHYLTRANSFERASE"/>
    <property type="match status" value="1"/>
</dbReference>
<dbReference type="Proteomes" id="UP000193495">
    <property type="component" value="Unassembled WGS sequence"/>
</dbReference>
<evidence type="ECO:0000259" key="5">
    <source>
        <dbReference type="Pfam" id="PF08669"/>
    </source>
</evidence>
<dbReference type="Pfam" id="PF16350">
    <property type="entry name" value="FAO_M"/>
    <property type="match status" value="1"/>
</dbReference>
<organism evidence="8 9">
    <name type="scientific">Limimaricola soesokkakensis</name>
    <dbReference type="NCBI Taxonomy" id="1343159"/>
    <lineage>
        <taxon>Bacteria</taxon>
        <taxon>Pseudomonadati</taxon>
        <taxon>Pseudomonadota</taxon>
        <taxon>Alphaproteobacteria</taxon>
        <taxon>Rhodobacterales</taxon>
        <taxon>Paracoccaceae</taxon>
        <taxon>Limimaricola</taxon>
    </lineage>
</organism>
<evidence type="ECO:0000259" key="3">
    <source>
        <dbReference type="Pfam" id="PF01266"/>
    </source>
</evidence>
<gene>
    <name evidence="8" type="primary">mlr_2</name>
    <name evidence="7" type="ORF">CLV79_105101</name>
    <name evidence="8" type="ORF">LOS8367_02071</name>
</gene>
<evidence type="ECO:0000313" key="7">
    <source>
        <dbReference type="EMBL" id="PSK86394.1"/>
    </source>
</evidence>
<dbReference type="Gene3D" id="2.40.30.110">
    <property type="entry name" value="Aminomethyltransferase beta-barrel domains"/>
    <property type="match status" value="1"/>
</dbReference>
<dbReference type="SUPFAM" id="SSF101790">
    <property type="entry name" value="Aminomethyltransferase beta-barrel domain"/>
    <property type="match status" value="1"/>
</dbReference>
<dbReference type="Gene3D" id="3.30.1360.120">
    <property type="entry name" value="Probable tRNA modification gtpase trme, domain 1"/>
    <property type="match status" value="1"/>
</dbReference>
<dbReference type="Pfam" id="PF01266">
    <property type="entry name" value="DAO"/>
    <property type="match status" value="1"/>
</dbReference>
<sequence length="816" mass="89825">MSQLPTTARVVIIGGGAVGTSALYHLALAGWTDCVLLERHELTAGSTWHAAGNVPIFSTDWAVMNMQRYSTRLYRELGARVDYPLNYHVTGSIRLAHSEARMQEFAHVRAMGDRQGLPIELLDVDEIKSRYPFIETHDLAGALYDPHDGDIDPAQLTQAFAKGARELGARIIRFCPVTGVRRENGRWVVEHEKGEIACDKVVNAAGYYAGRVGKWFEPFGGRPVPLAVMAHQYMLTDEIPQIEAWSRETGRKLPLLRDVDTSYYLRQEKHGYNLGPYERECRAHWCGDGDPMPEDFSFQLFSDDLDRLEPYIEDAMGRVPLLAETGINKVINGPIPYAPDGLPLIGPMPGVPDAFEACAFTFGIAQAGGAGKVLSEWVIHGRTEWDCWSVDPRRFTDYTDPDYCVDKAREVYGHEFAMHFPRHEWPAGRDRKLSPLHERIKNAGGQMGVYGGWERANWFAKPGDDLSEAATQTWSRHGPWEARIREEVEAVRSGTGLLDLPGFARFEIEGPGVADWLDGLIAGRLPKPGRLSLGYVCDARGHVRTEFSVLRHEGDLVTLIGAASAQWHDADLLRAALPDDGSITLTDRSREISTLVVCGPTSRAVLQGISDGDLSLPWLSHQEARVAGRPALLVRVCFAGELGWEIHAANAEMEAIYDALMEAGVRPFGMYALDTMRLEKGYGAWRREFSSDYSALESGLDRFVALGKPADFPGKAALAAQAEAGPIRRLVSLIVDAPESDAPASAPVWQGDRIVGEVTSGGYGYRVGAAIALAMVETADSAPGTALEIDIRGDRRPARVQDGICLWDPSNERIKA</sequence>
<dbReference type="Gene3D" id="3.30.9.10">
    <property type="entry name" value="D-Amino Acid Oxidase, subunit A, domain 2"/>
    <property type="match status" value="1"/>
</dbReference>
<dbReference type="SUPFAM" id="SSF103025">
    <property type="entry name" value="Folate-binding domain"/>
    <property type="match status" value="1"/>
</dbReference>
<dbReference type="SUPFAM" id="SSF51905">
    <property type="entry name" value="FAD/NAD(P)-binding domain"/>
    <property type="match status" value="1"/>
</dbReference>
<evidence type="ECO:0000259" key="4">
    <source>
        <dbReference type="Pfam" id="PF01571"/>
    </source>
</evidence>
<keyword evidence="10" id="KW-1185">Reference proteome</keyword>
<protein>
    <submittedName>
        <fullName evidence="8">4-methylaminobutanoate oxidase (Formaldehyde-forming)</fullName>
        <ecNumber evidence="8">1.5.3.19</ecNumber>
    </submittedName>
    <submittedName>
        <fullName evidence="7">Dimethylglycine dehydrogenase</fullName>
    </submittedName>
</protein>
<evidence type="ECO:0000259" key="6">
    <source>
        <dbReference type="Pfam" id="PF16350"/>
    </source>
</evidence>
<comment type="similarity">
    <text evidence="1">Belongs to the GcvT family.</text>
</comment>
<name>A0A1X6ZBR1_9RHOB</name>
<proteinExistence type="inferred from homology"/>
<dbReference type="EMBL" id="PYGB01000005">
    <property type="protein sequence ID" value="PSK86394.1"/>
    <property type="molecule type" value="Genomic_DNA"/>
</dbReference>
<accession>A0A1X6ZBR1</accession>
<reference evidence="7 10" key="2">
    <citation type="submission" date="2018-03" db="EMBL/GenBank/DDBJ databases">
        <title>Genomic Encyclopedia of Archaeal and Bacterial Type Strains, Phase II (KMG-II): from individual species to whole genera.</title>
        <authorList>
            <person name="Goeker M."/>
        </authorList>
    </citation>
    <scope>NUCLEOTIDE SEQUENCE [LARGE SCALE GENOMIC DNA]</scope>
    <source>
        <strain evidence="7 10">DSM 29956</strain>
    </source>
</reference>
<dbReference type="Pfam" id="PF01571">
    <property type="entry name" value="GCV_T"/>
    <property type="match status" value="1"/>
</dbReference>
<dbReference type="Proteomes" id="UP000240624">
    <property type="component" value="Unassembled WGS sequence"/>
</dbReference>
<feature type="domain" description="Aminomethyltransferase C-terminal" evidence="5">
    <location>
        <begin position="728"/>
        <end position="802"/>
    </location>
</feature>
<dbReference type="PANTHER" id="PTHR43757:SF2">
    <property type="entry name" value="AMINOMETHYLTRANSFERASE, MITOCHONDRIAL"/>
    <property type="match status" value="1"/>
</dbReference>
<dbReference type="RefSeq" id="WP_085896406.1">
    <property type="nucleotide sequence ID" value="NZ_FWFY01000005.1"/>
</dbReference>
<dbReference type="Gene3D" id="3.30.70.1400">
    <property type="entry name" value="Aminomethyltransferase beta-barrel domains"/>
    <property type="match status" value="1"/>
</dbReference>
<feature type="domain" description="FAD dependent oxidoreductase central" evidence="6">
    <location>
        <begin position="380"/>
        <end position="434"/>
    </location>
</feature>
<dbReference type="Gene3D" id="3.50.50.60">
    <property type="entry name" value="FAD/NAD(P)-binding domain"/>
    <property type="match status" value="1"/>
</dbReference>
<dbReference type="InterPro" id="IPR032503">
    <property type="entry name" value="FAO_M"/>
</dbReference>
<dbReference type="InterPro" id="IPR006076">
    <property type="entry name" value="FAD-dep_OxRdtase"/>
</dbReference>
<dbReference type="InterPro" id="IPR029043">
    <property type="entry name" value="GcvT/YgfZ_C"/>
</dbReference>